<evidence type="ECO:0000256" key="1">
    <source>
        <dbReference type="ARBA" id="ARBA00004236"/>
    </source>
</evidence>
<dbReference type="GO" id="GO:0005886">
    <property type="term" value="C:plasma membrane"/>
    <property type="evidence" value="ECO:0007669"/>
    <property type="project" value="UniProtKB-SubCell"/>
</dbReference>
<evidence type="ECO:0000256" key="5">
    <source>
        <dbReference type="ARBA" id="ARBA00023136"/>
    </source>
</evidence>
<dbReference type="EMBL" id="CP060783">
    <property type="protein sequence ID" value="QNP49147.1"/>
    <property type="molecule type" value="Genomic_DNA"/>
</dbReference>
<dbReference type="KEGG" id="daer:H9K75_03180"/>
<keyword evidence="8" id="KW-1185">Reference proteome</keyword>
<comment type="subcellular location">
    <subcellularLocation>
        <location evidence="1">Cell membrane</location>
    </subcellularLocation>
</comment>
<dbReference type="Gene3D" id="3.90.550.10">
    <property type="entry name" value="Spore Coat Polysaccharide Biosynthesis Protein SpsA, Chain A"/>
    <property type="match status" value="1"/>
</dbReference>
<evidence type="ECO:0000256" key="2">
    <source>
        <dbReference type="ARBA" id="ARBA00022475"/>
    </source>
</evidence>
<dbReference type="Pfam" id="PF00535">
    <property type="entry name" value="Glycos_transf_2"/>
    <property type="match status" value="1"/>
</dbReference>
<accession>A0A7H0GLI1</accession>
<dbReference type="Proteomes" id="UP000516028">
    <property type="component" value="Chromosome"/>
</dbReference>
<proteinExistence type="predicted"/>
<organism evidence="7 8">
    <name type="scientific">Diaphorobacter aerolatus</name>
    <dbReference type="NCBI Taxonomy" id="1288495"/>
    <lineage>
        <taxon>Bacteria</taxon>
        <taxon>Pseudomonadati</taxon>
        <taxon>Pseudomonadota</taxon>
        <taxon>Betaproteobacteria</taxon>
        <taxon>Burkholderiales</taxon>
        <taxon>Comamonadaceae</taxon>
        <taxon>Diaphorobacter</taxon>
    </lineage>
</organism>
<keyword evidence="2" id="KW-1003">Cell membrane</keyword>
<evidence type="ECO:0000259" key="6">
    <source>
        <dbReference type="Pfam" id="PF00535"/>
    </source>
</evidence>
<dbReference type="RefSeq" id="WP_187724739.1">
    <property type="nucleotide sequence ID" value="NZ_CP060783.1"/>
</dbReference>
<name>A0A7H0GLI1_9BURK</name>
<sequence length="220" mass="23757">MIGVLIPARNEEATLEACLKSVRASATHARGKGLDVHVVVTLDQCTDDSDPIARQWADTVLQTDVGNVGLARKMAADRLIALGVDWIASTDADSVVPKDWLWAQHACDADVFCGIVKVENWEDYDSAVVAAFHATIPTDGHPHIHGANLGLSARAYRLSGGFQPAQAHEDVELIRRCEAAGLQIARLIEPAVTTSARRDARARGGFGDFLLELERTTRAL</sequence>
<dbReference type="AlphaFoldDB" id="A0A7H0GLI1"/>
<dbReference type="GO" id="GO:0016757">
    <property type="term" value="F:glycosyltransferase activity"/>
    <property type="evidence" value="ECO:0007669"/>
    <property type="project" value="UniProtKB-KW"/>
</dbReference>
<evidence type="ECO:0000256" key="4">
    <source>
        <dbReference type="ARBA" id="ARBA00022679"/>
    </source>
</evidence>
<evidence type="ECO:0000313" key="8">
    <source>
        <dbReference type="Proteomes" id="UP000516028"/>
    </source>
</evidence>
<evidence type="ECO:0000256" key="3">
    <source>
        <dbReference type="ARBA" id="ARBA00022676"/>
    </source>
</evidence>
<dbReference type="InterPro" id="IPR029044">
    <property type="entry name" value="Nucleotide-diphossugar_trans"/>
</dbReference>
<dbReference type="PANTHER" id="PTHR43646">
    <property type="entry name" value="GLYCOSYLTRANSFERASE"/>
    <property type="match status" value="1"/>
</dbReference>
<feature type="domain" description="Glycosyltransferase 2-like" evidence="6">
    <location>
        <begin position="4"/>
        <end position="121"/>
    </location>
</feature>
<keyword evidence="3" id="KW-0328">Glycosyltransferase</keyword>
<gene>
    <name evidence="7" type="ORF">H9K75_03180</name>
</gene>
<protein>
    <submittedName>
        <fullName evidence="7">Glycosyltransferase</fullName>
    </submittedName>
</protein>
<reference evidence="7 8" key="1">
    <citation type="submission" date="2020-08" db="EMBL/GenBank/DDBJ databases">
        <title>Genome sequence of Diaphorobacter aerolatus KACC 16536T.</title>
        <authorList>
            <person name="Hyun D.-W."/>
            <person name="Bae J.-W."/>
        </authorList>
    </citation>
    <scope>NUCLEOTIDE SEQUENCE [LARGE SCALE GENOMIC DNA]</scope>
    <source>
        <strain evidence="7 8">KACC 16536</strain>
    </source>
</reference>
<keyword evidence="4 7" id="KW-0808">Transferase</keyword>
<dbReference type="InterPro" id="IPR001173">
    <property type="entry name" value="Glyco_trans_2-like"/>
</dbReference>
<evidence type="ECO:0000313" key="7">
    <source>
        <dbReference type="EMBL" id="QNP49147.1"/>
    </source>
</evidence>
<dbReference type="PANTHER" id="PTHR43646:SF2">
    <property type="entry name" value="GLYCOSYLTRANSFERASE 2-LIKE DOMAIN-CONTAINING PROTEIN"/>
    <property type="match status" value="1"/>
</dbReference>
<keyword evidence="5" id="KW-0472">Membrane</keyword>
<dbReference type="SUPFAM" id="SSF53448">
    <property type="entry name" value="Nucleotide-diphospho-sugar transferases"/>
    <property type="match status" value="1"/>
</dbReference>